<dbReference type="Pfam" id="PF23234">
    <property type="entry name" value="WHD_4th_Lhr"/>
    <property type="match status" value="1"/>
</dbReference>
<dbReference type="PANTHER" id="PTHR47962">
    <property type="entry name" value="ATP-DEPENDENT HELICASE LHR-RELATED-RELATED"/>
    <property type="match status" value="1"/>
</dbReference>
<dbReference type="InterPro" id="IPR055368">
    <property type="entry name" value="WH3_Lhr"/>
</dbReference>
<organism evidence="12 13">
    <name type="scientific">Legionella lansingensis</name>
    <dbReference type="NCBI Taxonomy" id="45067"/>
    <lineage>
        <taxon>Bacteria</taxon>
        <taxon>Pseudomonadati</taxon>
        <taxon>Pseudomonadota</taxon>
        <taxon>Gammaproteobacteria</taxon>
        <taxon>Legionellales</taxon>
        <taxon>Legionellaceae</taxon>
        <taxon>Legionella</taxon>
    </lineage>
</organism>
<dbReference type="PROSITE" id="PS51194">
    <property type="entry name" value="HELICASE_CTER"/>
    <property type="match status" value="1"/>
</dbReference>
<keyword evidence="2" id="KW-0227">DNA damage</keyword>
<keyword evidence="5" id="KW-0067">ATP-binding</keyword>
<dbReference type="SUPFAM" id="SSF52540">
    <property type="entry name" value="P-loop containing nucleoside triphosphate hydrolases"/>
    <property type="match status" value="1"/>
</dbReference>
<evidence type="ECO:0000256" key="5">
    <source>
        <dbReference type="ARBA" id="ARBA00022840"/>
    </source>
</evidence>
<evidence type="ECO:0000256" key="3">
    <source>
        <dbReference type="ARBA" id="ARBA00022801"/>
    </source>
</evidence>
<dbReference type="InterPro" id="IPR013701">
    <property type="entry name" value="Lhr-like_DEAD/DEAH_assoc"/>
</dbReference>
<protein>
    <submittedName>
        <fullName evidence="12">Helicase, DEAD/DEAH box family</fullName>
    </submittedName>
</protein>
<feature type="compositionally biased region" description="Polar residues" evidence="9">
    <location>
        <begin position="1159"/>
        <end position="1178"/>
    </location>
</feature>
<evidence type="ECO:0000313" key="13">
    <source>
        <dbReference type="Proteomes" id="UP000054869"/>
    </source>
</evidence>
<dbReference type="InterPro" id="IPR027417">
    <property type="entry name" value="P-loop_NTPase"/>
</dbReference>
<keyword evidence="3" id="KW-0378">Hydrolase</keyword>
<dbReference type="PROSITE" id="PS51192">
    <property type="entry name" value="HELICASE_ATP_BIND_1"/>
    <property type="match status" value="1"/>
</dbReference>
<evidence type="ECO:0000256" key="7">
    <source>
        <dbReference type="ARBA" id="ARBA00023204"/>
    </source>
</evidence>
<dbReference type="CDD" id="cd18796">
    <property type="entry name" value="SF2_C_LHR"/>
    <property type="match status" value="1"/>
</dbReference>
<dbReference type="InterPro" id="IPR011545">
    <property type="entry name" value="DEAD/DEAH_box_helicase_dom"/>
</dbReference>
<dbReference type="Proteomes" id="UP000054869">
    <property type="component" value="Unassembled WGS sequence"/>
</dbReference>
<dbReference type="GO" id="GO:0004386">
    <property type="term" value="F:helicase activity"/>
    <property type="evidence" value="ECO:0007669"/>
    <property type="project" value="UniProtKB-KW"/>
</dbReference>
<dbReference type="Gene3D" id="3.40.50.300">
    <property type="entry name" value="P-loop containing nucleotide triphosphate hydrolases"/>
    <property type="match status" value="2"/>
</dbReference>
<keyword evidence="13" id="KW-1185">Reference proteome</keyword>
<feature type="region of interest" description="Disordered" evidence="9">
    <location>
        <begin position="1158"/>
        <end position="1178"/>
    </location>
</feature>
<accession>A0A0W0W192</accession>
<proteinExistence type="predicted"/>
<dbReference type="GO" id="GO:0005524">
    <property type="term" value="F:ATP binding"/>
    <property type="evidence" value="ECO:0007669"/>
    <property type="project" value="UniProtKB-KW"/>
</dbReference>
<dbReference type="GO" id="GO:0006281">
    <property type="term" value="P:DNA repair"/>
    <property type="evidence" value="ECO:0007669"/>
    <property type="project" value="UniProtKB-KW"/>
</dbReference>
<feature type="domain" description="Helicase C-terminal" evidence="11">
    <location>
        <begin position="262"/>
        <end position="418"/>
    </location>
</feature>
<comment type="caution">
    <text evidence="12">The sequence shown here is derived from an EMBL/GenBank/DDBJ whole genome shotgun (WGS) entry which is preliminary data.</text>
</comment>
<dbReference type="RefSeq" id="WP_028374051.1">
    <property type="nucleotide sequence ID" value="NZ_CAAAJD010000011.1"/>
</dbReference>
<evidence type="ECO:0000259" key="10">
    <source>
        <dbReference type="PROSITE" id="PS51192"/>
    </source>
</evidence>
<evidence type="ECO:0000256" key="9">
    <source>
        <dbReference type="SAM" id="MobiDB-lite"/>
    </source>
</evidence>
<dbReference type="PATRIC" id="fig|45067.4.peg.79"/>
<keyword evidence="1" id="KW-0547">Nucleotide-binding</keyword>
<dbReference type="SMART" id="SM00490">
    <property type="entry name" value="HELICc"/>
    <property type="match status" value="1"/>
</dbReference>
<dbReference type="GO" id="GO:0003677">
    <property type="term" value="F:DNA binding"/>
    <property type="evidence" value="ECO:0007669"/>
    <property type="project" value="UniProtKB-KW"/>
</dbReference>
<dbReference type="Pfam" id="PF19306">
    <property type="entry name" value="WHD_Lhr"/>
    <property type="match status" value="1"/>
</dbReference>
<dbReference type="SMART" id="SM00487">
    <property type="entry name" value="DEXDc"/>
    <property type="match status" value="1"/>
</dbReference>
<keyword evidence="8" id="KW-0413">Isomerase</keyword>
<evidence type="ECO:0000256" key="8">
    <source>
        <dbReference type="ARBA" id="ARBA00023235"/>
    </source>
</evidence>
<dbReference type="Pfam" id="PF23235">
    <property type="entry name" value="WHD_3rd_Lhr"/>
    <property type="match status" value="1"/>
</dbReference>
<dbReference type="Pfam" id="PF00271">
    <property type="entry name" value="Helicase_C"/>
    <property type="match status" value="1"/>
</dbReference>
<dbReference type="Pfam" id="PF08494">
    <property type="entry name" value="DEAD_assoc"/>
    <property type="match status" value="1"/>
</dbReference>
<dbReference type="InterPro" id="IPR055367">
    <property type="entry name" value="WH4_Lhr"/>
</dbReference>
<dbReference type="GO" id="GO:0016887">
    <property type="term" value="F:ATP hydrolysis activity"/>
    <property type="evidence" value="ECO:0007669"/>
    <property type="project" value="TreeGrafter"/>
</dbReference>
<keyword evidence="4 12" id="KW-0347">Helicase</keyword>
<keyword evidence="6" id="KW-0238">DNA-binding</keyword>
<dbReference type="InterPro" id="IPR014001">
    <property type="entry name" value="Helicase_ATP-bd"/>
</dbReference>
<evidence type="ECO:0000256" key="2">
    <source>
        <dbReference type="ARBA" id="ARBA00022763"/>
    </source>
</evidence>
<dbReference type="InterPro" id="IPR045628">
    <property type="entry name" value="Lhr_WH_dom"/>
</dbReference>
<evidence type="ECO:0000256" key="6">
    <source>
        <dbReference type="ARBA" id="ARBA00023125"/>
    </source>
</evidence>
<sequence>MTSTYSDSLAWAHPLVREWFINKFTAATEPQKQGWPHILSGNTTLISAPTGSGKTFAAFLVCIDHLVRQSVAKELTHQTQVLYVSPLKALTNDIQKNLLGPLTEIQALAKAQGYTMEDIEVTVRTGDTLSRERQAMVKKPPHILVTTPESLYLLLTAEKSRAILRDVKTVIVDEIHALANSKRGTHLSLSLERLEAICLQKPVRIGLSATQKPIKLVAHFLAGNDRPQPDIVNIGYARHLDIKIEVPSSELGSITSNEMWDEIYDRVAELARQNLSTLIFVNTRRLAERVAHHLAERLGKESVAAHHGSLSRKLRLTAETRLKNGELKALVATASLELGIDIGAIDLVCQLGSPRAIAVALQRIGRAGHWHGAISKGRIFATTRNELLECTALLHAIREEDLDKLLIPEAPLDILAQQIVATCATDDWHEQALFELVKKSFPYKHLSRENFDSVLNMLSEGIAGSRGRYSAYLFHDRVNGIVKARRGSRLTAITSGGAIPENALFTVLASPHEVMVGTLDEDFAVESNRGDIILLGSTSWKIKRIESTKGRVLVEDAHGAPPTVPFWRGEAPPRTDELSLRVSNLRKKLNEMLPVTLSPVEAIQNQPEAASALAWLKEHCGVDDAGAEQLIEYILEGRAVLGAVPTQETIIAERFFDESGGMQLIIHSPYGARINKAWGLALRKRFCRSFNFELQAAATDDGINISLAEQHSFPLADVFRFLHPNTVSDVLRQAVLQSPLFATRWRWAATRSLALVRFRHGRKVPPHILRMLADDLLAAVFPDAAACQDNLAGQDIELPAHPLITETIKDALTEALDIDGLTKLVQGITDGTIKYLAIDTPVPSVFSHEILNANPYAFLDDAPLEERRARAVEMRRVLPESVLREVGALDPAAILEVQRQAWPDIRNADELHDVLQTLIALPIEVNLTEAQKILPQWQTFFTELVNQRRAGLASFDHKQFWFATEKKQAFTTIYPDSISLNQLPDIKETPVDRDTAIVHMIRGWMQHLGPISQDELANTLALRDFEIEQALLNLESSGAILRGHFRSSTSQEWCDRRLLARIHSLTLGKLRKEIEPVTAAQFIRWLTTWQHLAPGTQLRGEHGLLETIKQLQGFEIPANAWEKQIFAKRIVDYHPDLLDRLCLTGLVGWGRLSPHPALLSQSTEENNNTHNLPTSRSRTRSGITVGYSELARSMDPAIKPREVGGERVKTNSLLSRHKRILPTSVVPITFFVREESDWMMPHLDLENANQLVLSHVAQDIYSYLKERGASFFVDIVQGVNHLRSEVETALWELVAAGLITADGFDNLRSLIDPHRRTGRRSRSIFRHATGRWSLLNTKRCIAKDKQIEAICWMLLKRYGVCFRELITRERILPSWRELLIAFRRLEDRGEIRGGRFVSGFLGEQFALPYAVDSVRAIKNKQPEGSINISAVDPLNLLGIVLPGERVPAFSGKSVLLTE</sequence>
<gene>
    <name evidence="12" type="ORF">Llan_0076</name>
</gene>
<keyword evidence="7" id="KW-0234">DNA repair</keyword>
<reference evidence="12 13" key="1">
    <citation type="submission" date="2015-11" db="EMBL/GenBank/DDBJ databases">
        <title>Genomic analysis of 38 Legionella species identifies large and diverse effector repertoires.</title>
        <authorList>
            <person name="Burstein D."/>
            <person name="Amaro F."/>
            <person name="Zusman T."/>
            <person name="Lifshitz Z."/>
            <person name="Cohen O."/>
            <person name="Gilbert J.A."/>
            <person name="Pupko T."/>
            <person name="Shuman H.A."/>
            <person name="Segal G."/>
        </authorList>
    </citation>
    <scope>NUCLEOTIDE SEQUENCE [LARGE SCALE GENOMIC DNA]</scope>
    <source>
        <strain evidence="12 13">ATCC 49751</strain>
    </source>
</reference>
<dbReference type="Pfam" id="PF00270">
    <property type="entry name" value="DEAD"/>
    <property type="match status" value="1"/>
</dbReference>
<dbReference type="InterPro" id="IPR001650">
    <property type="entry name" value="Helicase_C-like"/>
</dbReference>
<dbReference type="eggNOG" id="COG1201">
    <property type="taxonomic scope" value="Bacteria"/>
</dbReference>
<name>A0A0W0W192_9GAMM</name>
<dbReference type="STRING" id="45067.Llan_0076"/>
<dbReference type="PANTHER" id="PTHR47962:SF5">
    <property type="entry name" value="ATP-DEPENDENT HELICASE LHR-RELATED"/>
    <property type="match status" value="1"/>
</dbReference>
<evidence type="ECO:0000256" key="1">
    <source>
        <dbReference type="ARBA" id="ARBA00022741"/>
    </source>
</evidence>
<feature type="domain" description="Helicase ATP-binding" evidence="10">
    <location>
        <begin position="35"/>
        <end position="229"/>
    </location>
</feature>
<evidence type="ECO:0000259" key="11">
    <source>
        <dbReference type="PROSITE" id="PS51194"/>
    </source>
</evidence>
<dbReference type="EMBL" id="LNYI01000003">
    <property type="protein sequence ID" value="KTD25686.1"/>
    <property type="molecule type" value="Genomic_DNA"/>
</dbReference>
<evidence type="ECO:0000256" key="4">
    <source>
        <dbReference type="ARBA" id="ARBA00022806"/>
    </source>
</evidence>
<evidence type="ECO:0000313" key="12">
    <source>
        <dbReference type="EMBL" id="KTD25686.1"/>
    </source>
</evidence>
<dbReference type="InterPro" id="IPR052511">
    <property type="entry name" value="ATP-dep_Helicase"/>
</dbReference>